<dbReference type="InterPro" id="IPR016181">
    <property type="entry name" value="Acyl_CoA_acyltransferase"/>
</dbReference>
<keyword evidence="3" id="KW-1185">Reference proteome</keyword>
<dbReference type="PANTHER" id="PTHR43610">
    <property type="entry name" value="BLL6696 PROTEIN"/>
    <property type="match status" value="1"/>
</dbReference>
<dbReference type="PANTHER" id="PTHR43610:SF1">
    <property type="entry name" value="N-ACETYLTRANSFERASE DOMAIN-CONTAINING PROTEIN"/>
    <property type="match status" value="1"/>
</dbReference>
<dbReference type="PROSITE" id="PS51186">
    <property type="entry name" value="GNAT"/>
    <property type="match status" value="1"/>
</dbReference>
<name>A0A1I6PSC2_9CAUL</name>
<accession>A0A1I6PSC2</accession>
<organism evidence="2 3">
    <name type="scientific">Brevundimonas viscosa</name>
    <dbReference type="NCBI Taxonomy" id="871741"/>
    <lineage>
        <taxon>Bacteria</taxon>
        <taxon>Pseudomonadati</taxon>
        <taxon>Pseudomonadota</taxon>
        <taxon>Alphaproteobacteria</taxon>
        <taxon>Caulobacterales</taxon>
        <taxon>Caulobacteraceae</taxon>
        <taxon>Brevundimonas</taxon>
    </lineage>
</organism>
<dbReference type="Gene3D" id="3.40.630.30">
    <property type="match status" value="1"/>
</dbReference>
<feature type="domain" description="N-acetyltransferase" evidence="1">
    <location>
        <begin position="27"/>
        <end position="175"/>
    </location>
</feature>
<reference evidence="3" key="1">
    <citation type="submission" date="2016-10" db="EMBL/GenBank/DDBJ databases">
        <authorList>
            <person name="Varghese N."/>
            <person name="Submissions S."/>
        </authorList>
    </citation>
    <scope>NUCLEOTIDE SEQUENCE [LARGE SCALE GENOMIC DNA]</scope>
    <source>
        <strain evidence="3">CGMCC 1.10683</strain>
    </source>
</reference>
<gene>
    <name evidence="2" type="ORF">SAMN05192570_1236</name>
</gene>
<proteinExistence type="predicted"/>
<dbReference type="GO" id="GO:0016747">
    <property type="term" value="F:acyltransferase activity, transferring groups other than amino-acyl groups"/>
    <property type="evidence" value="ECO:0007669"/>
    <property type="project" value="InterPro"/>
</dbReference>
<dbReference type="AlphaFoldDB" id="A0A1I6PSC2"/>
<dbReference type="SUPFAM" id="SSF55729">
    <property type="entry name" value="Acyl-CoA N-acyltransferases (Nat)"/>
    <property type="match status" value="1"/>
</dbReference>
<dbReference type="InterPro" id="IPR000182">
    <property type="entry name" value="GNAT_dom"/>
</dbReference>
<dbReference type="Proteomes" id="UP000198788">
    <property type="component" value="Unassembled WGS sequence"/>
</dbReference>
<dbReference type="EMBL" id="FOZV01000002">
    <property type="protein sequence ID" value="SFS43103.1"/>
    <property type="molecule type" value="Genomic_DNA"/>
</dbReference>
<protein>
    <submittedName>
        <fullName evidence="2">Protein N-acetyltransferase, RimJ/RimL family</fullName>
    </submittedName>
</protein>
<dbReference type="STRING" id="871741.SAMN05192570_1236"/>
<evidence type="ECO:0000313" key="2">
    <source>
        <dbReference type="EMBL" id="SFS43103.1"/>
    </source>
</evidence>
<dbReference type="Pfam" id="PF13302">
    <property type="entry name" value="Acetyltransf_3"/>
    <property type="match status" value="1"/>
</dbReference>
<keyword evidence="2" id="KW-0808">Transferase</keyword>
<sequence>MTRMALSAAVLEDRFVRLEPFSEALREEVRAALDCDPEAWEIMVGAAWGPHFDGWWASAMAAMASVSRIPWAVREKASGRVVGTTSLYEIKPDYRRCEIGSTFYRPEARGGPVNPACKRLLLGHAFDAGAVRVEIITDAINPGSQAAIRKLGARDEGVLRKHKITWTGRIRDTAQFAILDEDWPEVRARLEARLVSYI</sequence>
<evidence type="ECO:0000259" key="1">
    <source>
        <dbReference type="PROSITE" id="PS51186"/>
    </source>
</evidence>
<evidence type="ECO:0000313" key="3">
    <source>
        <dbReference type="Proteomes" id="UP000198788"/>
    </source>
</evidence>